<organism evidence="5 6">
    <name type="scientific">Persicimonas caeni</name>
    <dbReference type="NCBI Taxonomy" id="2292766"/>
    <lineage>
        <taxon>Bacteria</taxon>
        <taxon>Deltaproteobacteria</taxon>
        <taxon>Bradymonadales</taxon>
        <taxon>Bradymonadaceae</taxon>
        <taxon>Persicimonas</taxon>
    </lineage>
</organism>
<keyword evidence="2" id="KW-0175">Coiled coil</keyword>
<accession>A0A5B8YCN5</accession>
<feature type="coiled-coil region" evidence="2">
    <location>
        <begin position="234"/>
        <end position="293"/>
    </location>
</feature>
<dbReference type="Proteomes" id="UP000315995">
    <property type="component" value="Chromosome"/>
</dbReference>
<dbReference type="RefSeq" id="WP_141199189.1">
    <property type="nucleotide sequence ID" value="NZ_CP041186.1"/>
</dbReference>
<feature type="compositionally biased region" description="Basic and acidic residues" evidence="3">
    <location>
        <begin position="79"/>
        <end position="90"/>
    </location>
</feature>
<dbReference type="SUPFAM" id="SSF48452">
    <property type="entry name" value="TPR-like"/>
    <property type="match status" value="1"/>
</dbReference>
<evidence type="ECO:0000313" key="6">
    <source>
        <dbReference type="Proteomes" id="UP000315995"/>
    </source>
</evidence>
<evidence type="ECO:0000256" key="4">
    <source>
        <dbReference type="SAM" id="SignalP"/>
    </source>
</evidence>
<feature type="repeat" description="TPR" evidence="1">
    <location>
        <begin position="128"/>
        <end position="161"/>
    </location>
</feature>
<dbReference type="PROSITE" id="PS51257">
    <property type="entry name" value="PROKAR_LIPOPROTEIN"/>
    <property type="match status" value="1"/>
</dbReference>
<dbReference type="PROSITE" id="PS50293">
    <property type="entry name" value="TPR_REGION"/>
    <property type="match status" value="2"/>
</dbReference>
<dbReference type="InterPro" id="IPR011990">
    <property type="entry name" value="TPR-like_helical_dom_sf"/>
</dbReference>
<keyword evidence="1" id="KW-0802">TPR repeat</keyword>
<feature type="compositionally biased region" description="Low complexity" evidence="3">
    <location>
        <begin position="453"/>
        <end position="463"/>
    </location>
</feature>
<dbReference type="PANTHER" id="PTHR44366">
    <property type="entry name" value="UDP-N-ACETYLGLUCOSAMINE--PEPTIDE N-ACETYLGLUCOSAMINYLTRANSFERASE 110 KDA SUBUNIT"/>
    <property type="match status" value="1"/>
</dbReference>
<dbReference type="SMART" id="SM00028">
    <property type="entry name" value="TPR"/>
    <property type="match status" value="5"/>
</dbReference>
<keyword evidence="6" id="KW-1185">Reference proteome</keyword>
<dbReference type="Gene3D" id="1.25.40.10">
    <property type="entry name" value="Tetratricopeptide repeat domain"/>
    <property type="match status" value="3"/>
</dbReference>
<evidence type="ECO:0000256" key="3">
    <source>
        <dbReference type="SAM" id="MobiDB-lite"/>
    </source>
</evidence>
<dbReference type="Pfam" id="PF14559">
    <property type="entry name" value="TPR_19"/>
    <property type="match status" value="3"/>
</dbReference>
<dbReference type="AlphaFoldDB" id="A0A4Y6PWM1"/>
<gene>
    <name evidence="5" type="ORF">FIV42_18855</name>
</gene>
<feature type="compositionally biased region" description="Acidic residues" evidence="3">
    <location>
        <begin position="442"/>
        <end position="452"/>
    </location>
</feature>
<feature type="repeat" description="TPR" evidence="1">
    <location>
        <begin position="298"/>
        <end position="331"/>
    </location>
</feature>
<dbReference type="GO" id="GO:0097363">
    <property type="term" value="F:protein O-acetylglucosaminyltransferase activity"/>
    <property type="evidence" value="ECO:0007669"/>
    <property type="project" value="TreeGrafter"/>
</dbReference>
<evidence type="ECO:0000313" key="5">
    <source>
        <dbReference type="EMBL" id="QDG52724.1"/>
    </source>
</evidence>
<dbReference type="PANTHER" id="PTHR44366:SF1">
    <property type="entry name" value="UDP-N-ACETYLGLUCOSAMINE--PEPTIDE N-ACETYLGLUCOSAMINYLTRANSFERASE 110 KDA SUBUNIT"/>
    <property type="match status" value="1"/>
</dbReference>
<name>A0A4Y6PWM1_PERCE</name>
<reference evidence="5 6" key="1">
    <citation type="submission" date="2019-06" db="EMBL/GenBank/DDBJ databases">
        <title>Persicimonas caeni gen. nov., sp. nov., a predatory bacterium isolated from solar saltern.</title>
        <authorList>
            <person name="Wang S."/>
        </authorList>
    </citation>
    <scope>NUCLEOTIDE SEQUENCE [LARGE SCALE GENOMIC DNA]</scope>
    <source>
        <strain evidence="5 6">YN101</strain>
    </source>
</reference>
<accession>A0A4Y6PWM1</accession>
<evidence type="ECO:0000256" key="1">
    <source>
        <dbReference type="PROSITE-ProRule" id="PRU00339"/>
    </source>
</evidence>
<dbReference type="OrthoDB" id="5488137at2"/>
<dbReference type="EMBL" id="CP041186">
    <property type="protein sequence ID" value="QDG52724.1"/>
    <property type="molecule type" value="Genomic_DNA"/>
</dbReference>
<dbReference type="GO" id="GO:0006493">
    <property type="term" value="P:protein O-linked glycosylation"/>
    <property type="evidence" value="ECO:0007669"/>
    <property type="project" value="InterPro"/>
</dbReference>
<feature type="chain" id="PRO_5030106576" evidence="4">
    <location>
        <begin position="25"/>
        <end position="463"/>
    </location>
</feature>
<protein>
    <submittedName>
        <fullName evidence="5">Tetratricopeptide repeat protein</fullName>
    </submittedName>
</protein>
<feature type="compositionally biased region" description="Low complexity" evidence="3">
    <location>
        <begin position="60"/>
        <end position="72"/>
    </location>
</feature>
<sequence>MSRTQRKHAIVWLLCLALGGAACSTPEQKPDETQEQVAEKPEQSASKEVPPEVVDGQSDEQAQQEAEALPQADEPEEQAPERKPGEKIVIDSDFKSDLADALEAAKDGDRDAAVSELQSLADRRNGGFLAAFNLGVLYEHEGDYRKAAQRYSQALQKNPDFSPALLNLVRLYLRLDQPRDAEKLARKYTNDRPENMDHRAVALQVDLHEGKYEEVIRKAKQILRRDEKNVESMLAMAEANIQLERAELAEAILDRAHELRPERAEIYFKYAKIRSQEEKLSDAISLLEQALQKRVNFPEAHNNLGVLYHEAGDYNAAVKEFRAAIGDYPDFKEAYLNLGNSLKGLQKYKKAEKAFTKALEIDADYGDALFNLGVLYLDSDIEGIDKIAQLNKSIEYLTKYKNAAGGRIEKDDPAGKYIAEARKTIEVEKQRQEMMRQAQMQAEDDSGDESSESSDGSESADGQ</sequence>
<feature type="repeat" description="TPR" evidence="1">
    <location>
        <begin position="332"/>
        <end position="365"/>
    </location>
</feature>
<dbReference type="InterPro" id="IPR037919">
    <property type="entry name" value="OGT"/>
</dbReference>
<feature type="region of interest" description="Disordered" evidence="3">
    <location>
        <begin position="430"/>
        <end position="463"/>
    </location>
</feature>
<dbReference type="PROSITE" id="PS50005">
    <property type="entry name" value="TPR"/>
    <property type="match status" value="3"/>
</dbReference>
<proteinExistence type="predicted"/>
<feature type="region of interest" description="Disordered" evidence="3">
    <location>
        <begin position="23"/>
        <end position="90"/>
    </location>
</feature>
<evidence type="ECO:0000256" key="2">
    <source>
        <dbReference type="SAM" id="Coils"/>
    </source>
</evidence>
<dbReference type="InterPro" id="IPR019734">
    <property type="entry name" value="TPR_rpt"/>
</dbReference>
<feature type="compositionally biased region" description="Basic and acidic residues" evidence="3">
    <location>
        <begin position="28"/>
        <end position="42"/>
    </location>
</feature>
<feature type="signal peptide" evidence="4">
    <location>
        <begin position="1"/>
        <end position="24"/>
    </location>
</feature>
<keyword evidence="4" id="KW-0732">Signal</keyword>